<dbReference type="AlphaFoldDB" id="A0A853CKH3"/>
<keyword evidence="2" id="KW-1185">Reference proteome</keyword>
<dbReference type="Pfam" id="PF06289">
    <property type="entry name" value="FlbD"/>
    <property type="match status" value="1"/>
</dbReference>
<reference evidence="1 2" key="1">
    <citation type="submission" date="2020-07" db="EMBL/GenBank/DDBJ databases">
        <title>Sequencing the genomes of 1000 actinobacteria strains.</title>
        <authorList>
            <person name="Klenk H.-P."/>
        </authorList>
    </citation>
    <scope>NUCLEOTIDE SEQUENCE [LARGE SCALE GENOMIC DNA]</scope>
    <source>
        <strain evidence="1 2">DSM 104001</strain>
    </source>
</reference>
<evidence type="ECO:0000313" key="2">
    <source>
        <dbReference type="Proteomes" id="UP000541969"/>
    </source>
</evidence>
<name>A0A853CKH3_9ACTN</name>
<dbReference type="Proteomes" id="UP000541969">
    <property type="component" value="Unassembled WGS sequence"/>
</dbReference>
<keyword evidence="1" id="KW-0969">Cilium</keyword>
<keyword evidence="1" id="KW-0282">Flagellum</keyword>
<proteinExistence type="predicted"/>
<keyword evidence="1" id="KW-0966">Cell projection</keyword>
<dbReference type="InterPro" id="IPR009384">
    <property type="entry name" value="SwrD-like"/>
</dbReference>
<evidence type="ECO:0000313" key="1">
    <source>
        <dbReference type="EMBL" id="NYJ06748.1"/>
    </source>
</evidence>
<dbReference type="RefSeq" id="WP_179718088.1">
    <property type="nucleotide sequence ID" value="NZ_JACBZT010000001.1"/>
</dbReference>
<sequence length="89" mass="9819">MIGLTRTTGERCCLDPAEIERVEAHPDTVVFLTDGAKYVVVETPDQVIGTVREYRAAVMVNAWRLIDTPDHRAEVTGAAVVPFPTRPKV</sequence>
<accession>A0A853CKH3</accession>
<comment type="caution">
    <text evidence="1">The sequence shown here is derived from an EMBL/GenBank/DDBJ whole genome shotgun (WGS) entry which is preliminary data.</text>
</comment>
<organism evidence="1 2">
    <name type="scientific">Petropleomorpha daqingensis</name>
    <dbReference type="NCBI Taxonomy" id="2026353"/>
    <lineage>
        <taxon>Bacteria</taxon>
        <taxon>Bacillati</taxon>
        <taxon>Actinomycetota</taxon>
        <taxon>Actinomycetes</taxon>
        <taxon>Geodermatophilales</taxon>
        <taxon>Geodermatophilaceae</taxon>
        <taxon>Petropleomorpha</taxon>
    </lineage>
</organism>
<dbReference type="EMBL" id="JACBZT010000001">
    <property type="protein sequence ID" value="NYJ06748.1"/>
    <property type="molecule type" value="Genomic_DNA"/>
</dbReference>
<gene>
    <name evidence="1" type="ORF">GGQ55_003026</name>
</gene>
<dbReference type="PANTHER" id="PTHR39185">
    <property type="entry name" value="SWARMING MOTILITY PROTEIN SWRD"/>
    <property type="match status" value="1"/>
</dbReference>
<dbReference type="PANTHER" id="PTHR39185:SF1">
    <property type="entry name" value="SWARMING MOTILITY PROTEIN SWRD"/>
    <property type="match status" value="1"/>
</dbReference>
<protein>
    <submittedName>
        <fullName evidence="1">Flagellar protein FlbD</fullName>
    </submittedName>
</protein>